<feature type="signal peptide" evidence="6">
    <location>
        <begin position="1"/>
        <end position="21"/>
    </location>
</feature>
<dbReference type="InterPro" id="IPR013766">
    <property type="entry name" value="Thioredoxin_domain"/>
</dbReference>
<dbReference type="PANTHER" id="PTHR42852">
    <property type="entry name" value="THIOL:DISULFIDE INTERCHANGE PROTEIN DSBE"/>
    <property type="match status" value="1"/>
</dbReference>
<gene>
    <name evidence="8" type="ORF">BKA08_001578</name>
</gene>
<proteinExistence type="predicted"/>
<evidence type="ECO:0000256" key="6">
    <source>
        <dbReference type="SAM" id="SignalP"/>
    </source>
</evidence>
<name>A0A7Y9JQD5_9ACTN</name>
<dbReference type="PROSITE" id="PS51352">
    <property type="entry name" value="THIOREDOXIN_2"/>
    <property type="match status" value="1"/>
</dbReference>
<comment type="caution">
    <text evidence="8">The sequence shown here is derived from an EMBL/GenBank/DDBJ whole genome shotgun (WGS) entry which is preliminary data.</text>
</comment>
<organism evidence="8 9">
    <name type="scientific">Nocardioides marinisabuli</name>
    <dbReference type="NCBI Taxonomy" id="419476"/>
    <lineage>
        <taxon>Bacteria</taxon>
        <taxon>Bacillati</taxon>
        <taxon>Actinomycetota</taxon>
        <taxon>Actinomycetes</taxon>
        <taxon>Propionibacteriales</taxon>
        <taxon>Nocardioidaceae</taxon>
        <taxon>Nocardioides</taxon>
    </lineage>
</organism>
<keyword evidence="3" id="KW-0735">Signal-anchor</keyword>
<dbReference type="InterPro" id="IPR036249">
    <property type="entry name" value="Thioredoxin-like_sf"/>
</dbReference>
<dbReference type="Pfam" id="PF00578">
    <property type="entry name" value="AhpC-TSA"/>
    <property type="match status" value="1"/>
</dbReference>
<dbReference type="GO" id="GO:0017004">
    <property type="term" value="P:cytochrome complex assembly"/>
    <property type="evidence" value="ECO:0007669"/>
    <property type="project" value="UniProtKB-KW"/>
</dbReference>
<evidence type="ECO:0000259" key="7">
    <source>
        <dbReference type="PROSITE" id="PS51352"/>
    </source>
</evidence>
<feature type="chain" id="PRO_5038657613" evidence="6">
    <location>
        <begin position="22"/>
        <end position="207"/>
    </location>
</feature>
<dbReference type="InterPro" id="IPR050553">
    <property type="entry name" value="Thioredoxin_ResA/DsbE_sf"/>
</dbReference>
<dbReference type="GO" id="GO:0016491">
    <property type="term" value="F:oxidoreductase activity"/>
    <property type="evidence" value="ECO:0007669"/>
    <property type="project" value="InterPro"/>
</dbReference>
<keyword evidence="4" id="KW-1015">Disulfide bond</keyword>
<dbReference type="GO" id="GO:0030313">
    <property type="term" value="C:cell envelope"/>
    <property type="evidence" value="ECO:0007669"/>
    <property type="project" value="UniProtKB-SubCell"/>
</dbReference>
<dbReference type="PROSITE" id="PS51257">
    <property type="entry name" value="PROKAR_LIPOPROTEIN"/>
    <property type="match status" value="1"/>
</dbReference>
<keyword evidence="3" id="KW-0812">Transmembrane</keyword>
<evidence type="ECO:0000256" key="5">
    <source>
        <dbReference type="ARBA" id="ARBA00023284"/>
    </source>
</evidence>
<dbReference type="EMBL" id="JACCBE010000001">
    <property type="protein sequence ID" value="NYD57340.1"/>
    <property type="molecule type" value="Genomic_DNA"/>
</dbReference>
<evidence type="ECO:0000256" key="4">
    <source>
        <dbReference type="ARBA" id="ARBA00023157"/>
    </source>
</evidence>
<evidence type="ECO:0000256" key="1">
    <source>
        <dbReference type="ARBA" id="ARBA00004196"/>
    </source>
</evidence>
<keyword evidence="9" id="KW-1185">Reference proteome</keyword>
<keyword evidence="2" id="KW-0201">Cytochrome c-type biogenesis</keyword>
<feature type="domain" description="Thioredoxin" evidence="7">
    <location>
        <begin position="63"/>
        <end position="204"/>
    </location>
</feature>
<dbReference type="Gene3D" id="3.40.30.10">
    <property type="entry name" value="Glutaredoxin"/>
    <property type="match status" value="1"/>
</dbReference>
<dbReference type="GO" id="GO:0016209">
    <property type="term" value="F:antioxidant activity"/>
    <property type="evidence" value="ECO:0007669"/>
    <property type="project" value="InterPro"/>
</dbReference>
<evidence type="ECO:0000313" key="9">
    <source>
        <dbReference type="Proteomes" id="UP000516957"/>
    </source>
</evidence>
<evidence type="ECO:0000256" key="2">
    <source>
        <dbReference type="ARBA" id="ARBA00022748"/>
    </source>
</evidence>
<keyword evidence="6" id="KW-0732">Signal</keyword>
<dbReference type="Proteomes" id="UP000516957">
    <property type="component" value="Unassembled WGS sequence"/>
</dbReference>
<evidence type="ECO:0000256" key="3">
    <source>
        <dbReference type="ARBA" id="ARBA00022968"/>
    </source>
</evidence>
<dbReference type="CDD" id="cd02966">
    <property type="entry name" value="TlpA_like_family"/>
    <property type="match status" value="1"/>
</dbReference>
<dbReference type="AlphaFoldDB" id="A0A7Y9JQD5"/>
<dbReference type="PANTHER" id="PTHR42852:SF6">
    <property type="entry name" value="THIOL:DISULFIDE INTERCHANGE PROTEIN DSBE"/>
    <property type="match status" value="1"/>
</dbReference>
<sequence length="207" mass="21408">MTRRRLVPALAAAALLLSACAGEDGSFVAAPGPAQIDVDTAALREAKADAGIEECRPGDASAGPVEGGLPALELPCFGGGPAVDLSTLRGPLVLNAWFATCAPCKRELPVLQDFYSQHGDRVDVLGVDFADPITEGAMELLVDSGVTYPQVADTQGELQVDPVVRAVAFPTTVLVGADGVVEAVLPVEIRSVEQLEDLVAEHLGVEL</sequence>
<reference evidence="8 9" key="1">
    <citation type="submission" date="2020-07" db="EMBL/GenBank/DDBJ databases">
        <title>Sequencing the genomes of 1000 actinobacteria strains.</title>
        <authorList>
            <person name="Klenk H.-P."/>
        </authorList>
    </citation>
    <scope>NUCLEOTIDE SEQUENCE [LARGE SCALE GENOMIC DNA]</scope>
    <source>
        <strain evidence="8 9">DSM 18965</strain>
    </source>
</reference>
<protein>
    <submittedName>
        <fullName evidence="8">Thiol-disulfide isomerase/thioredoxin</fullName>
    </submittedName>
</protein>
<dbReference type="RefSeq" id="WP_179615122.1">
    <property type="nucleotide sequence ID" value="NZ_CP059163.1"/>
</dbReference>
<dbReference type="SUPFAM" id="SSF52833">
    <property type="entry name" value="Thioredoxin-like"/>
    <property type="match status" value="1"/>
</dbReference>
<accession>A0A7Y9JQD5</accession>
<keyword evidence="8" id="KW-0413">Isomerase</keyword>
<keyword evidence="5" id="KW-0676">Redox-active center</keyword>
<dbReference type="GO" id="GO:0016853">
    <property type="term" value="F:isomerase activity"/>
    <property type="evidence" value="ECO:0007669"/>
    <property type="project" value="UniProtKB-KW"/>
</dbReference>
<evidence type="ECO:0000313" key="8">
    <source>
        <dbReference type="EMBL" id="NYD57340.1"/>
    </source>
</evidence>
<comment type="subcellular location">
    <subcellularLocation>
        <location evidence="1">Cell envelope</location>
    </subcellularLocation>
</comment>
<dbReference type="InterPro" id="IPR000866">
    <property type="entry name" value="AhpC/TSA"/>
</dbReference>